<gene>
    <name evidence="1" type="ORF">LAUMK4_01404</name>
</gene>
<dbReference type="EMBL" id="UPHM01000026">
    <property type="protein sequence ID" value="VAZ90398.1"/>
    <property type="molecule type" value="Genomic_DNA"/>
</dbReference>
<organism evidence="1 2">
    <name type="scientific">Mycobacterium persicum</name>
    <dbReference type="NCBI Taxonomy" id="1487726"/>
    <lineage>
        <taxon>Bacteria</taxon>
        <taxon>Bacillati</taxon>
        <taxon>Actinomycetota</taxon>
        <taxon>Actinomycetes</taxon>
        <taxon>Mycobacteriales</taxon>
        <taxon>Mycobacteriaceae</taxon>
        <taxon>Mycobacterium</taxon>
    </lineage>
</organism>
<dbReference type="Proteomes" id="UP000271464">
    <property type="component" value="Unassembled WGS sequence"/>
</dbReference>
<comment type="caution">
    <text evidence="1">The sequence shown here is derived from an EMBL/GenBank/DDBJ whole genome shotgun (WGS) entry which is preliminary data.</text>
</comment>
<sequence>MELFPSRLAAAAPGGLAASLREVFAELDELDELVLFIDEVEQIAVHAPVPAPSKPVSPTNC</sequence>
<accession>A0ABY6RF57</accession>
<keyword evidence="2" id="KW-1185">Reference proteome</keyword>
<protein>
    <recommendedName>
        <fullName evidence="3">ATPase AAA-type core domain-containing protein</fullName>
    </recommendedName>
</protein>
<evidence type="ECO:0000313" key="1">
    <source>
        <dbReference type="EMBL" id="VAZ90398.1"/>
    </source>
</evidence>
<dbReference type="RefSeq" id="WP_241780217.1">
    <property type="nucleotide sequence ID" value="NZ_LWCM01000078.1"/>
</dbReference>
<evidence type="ECO:0000313" key="2">
    <source>
        <dbReference type="Proteomes" id="UP000271464"/>
    </source>
</evidence>
<evidence type="ECO:0008006" key="3">
    <source>
        <dbReference type="Google" id="ProtNLM"/>
    </source>
</evidence>
<proteinExistence type="predicted"/>
<dbReference type="GeneID" id="71767637"/>
<reference evidence="1 2" key="1">
    <citation type="submission" date="2018-09" db="EMBL/GenBank/DDBJ databases">
        <authorList>
            <person name="Tagini F."/>
        </authorList>
    </citation>
    <scope>NUCLEOTIDE SEQUENCE [LARGE SCALE GENOMIC DNA]</scope>
    <source>
        <strain evidence="1 2">MK4</strain>
    </source>
</reference>
<name>A0ABY6RF57_9MYCO</name>